<dbReference type="GO" id="GO:0008933">
    <property type="term" value="F:peptidoglycan lytic transglycosylase activity"/>
    <property type="evidence" value="ECO:0007669"/>
    <property type="project" value="TreeGrafter"/>
</dbReference>
<dbReference type="InterPro" id="IPR043426">
    <property type="entry name" value="MltB-like"/>
</dbReference>
<gene>
    <name evidence="3" type="ORF">D4739_08185</name>
</gene>
<organism evidence="3 4">
    <name type="scientific">Nocardioides cavernaquae</name>
    <dbReference type="NCBI Taxonomy" id="2321396"/>
    <lineage>
        <taxon>Bacteria</taxon>
        <taxon>Bacillati</taxon>
        <taxon>Actinomycetota</taxon>
        <taxon>Actinomycetes</taxon>
        <taxon>Propionibacteriales</taxon>
        <taxon>Nocardioidaceae</taxon>
        <taxon>Nocardioides</taxon>
    </lineage>
</organism>
<feature type="region of interest" description="Disordered" evidence="1">
    <location>
        <begin position="288"/>
        <end position="447"/>
    </location>
</feature>
<dbReference type="OrthoDB" id="3789302at2"/>
<feature type="compositionally biased region" description="Low complexity" evidence="1">
    <location>
        <begin position="309"/>
        <end position="330"/>
    </location>
</feature>
<feature type="domain" description="Transglycosylase SLT" evidence="2">
    <location>
        <begin position="183"/>
        <end position="226"/>
    </location>
</feature>
<keyword evidence="4" id="KW-1185">Reference proteome</keyword>
<proteinExistence type="predicted"/>
<dbReference type="PANTHER" id="PTHR30163:SF8">
    <property type="entry name" value="LYTIC MUREIN TRANSGLYCOSYLASE"/>
    <property type="match status" value="1"/>
</dbReference>
<dbReference type="GO" id="GO:0009253">
    <property type="term" value="P:peptidoglycan catabolic process"/>
    <property type="evidence" value="ECO:0007669"/>
    <property type="project" value="TreeGrafter"/>
</dbReference>
<dbReference type="Gene3D" id="1.10.530.10">
    <property type="match status" value="1"/>
</dbReference>
<evidence type="ECO:0000313" key="3">
    <source>
        <dbReference type="EMBL" id="RJS47856.1"/>
    </source>
</evidence>
<name>A0A3A5HB42_9ACTN</name>
<evidence type="ECO:0000256" key="1">
    <source>
        <dbReference type="SAM" id="MobiDB-lite"/>
    </source>
</evidence>
<dbReference type="EMBL" id="QYRP01000002">
    <property type="protein sequence ID" value="RJS47856.1"/>
    <property type="molecule type" value="Genomic_DNA"/>
</dbReference>
<dbReference type="PANTHER" id="PTHR30163">
    <property type="entry name" value="MEMBRANE-BOUND LYTIC MUREIN TRANSGLYCOSYLASE B"/>
    <property type="match status" value="1"/>
</dbReference>
<feature type="compositionally biased region" description="Low complexity" evidence="1">
    <location>
        <begin position="400"/>
        <end position="422"/>
    </location>
</feature>
<reference evidence="4" key="1">
    <citation type="submission" date="2018-09" db="EMBL/GenBank/DDBJ databases">
        <authorList>
            <person name="Zhu H."/>
        </authorList>
    </citation>
    <scope>NUCLEOTIDE SEQUENCE [LARGE SCALE GENOMIC DNA]</scope>
    <source>
        <strain evidence="4">K1W22B-1</strain>
    </source>
</reference>
<comment type="caution">
    <text evidence="3">The sequence shown here is derived from an EMBL/GenBank/DDBJ whole genome shotgun (WGS) entry which is preliminary data.</text>
</comment>
<dbReference type="CDD" id="cd13399">
    <property type="entry name" value="Slt35-like"/>
    <property type="match status" value="1"/>
</dbReference>
<sequence>MHAATIGVQAHRPEGTTAVNTTARHTKTLSALVPLALLSAGWTAHLAVPDDGAGQPALPAGSASARAGFEEPVEFPASTTRPVLPTTRLVAGRTASAIPPRAVGGYQLAEAVLATADGDCHLQWELLAAIGRVESDHGRHGGGGLDAQGSVRPSIVGPALDGKEGFAAVADTDGGEFDGDARWDRAVGPMQFIPTTWAVVGVDADGDGRRNPQDIDDAALGAAVYLCSGDEDLATIPGREAAVLRYNNDPTYVDTVLHLFAEYAAAPAPTALAITAGTRLDDTANSAAQAVAASPARGAQVSPGHSTKGSTTTASPGAAAPSVPVASGGADNQQPVPADEAGSGSAVDQPGPDEPTSPAHEPALEPCPTEPAGVTDPETAPTPGSWIGETGSAGDDTLAEGTIEPGDPGDPGETTPCVAPDGTEGDGTEGGAAPGTLEPAGPGAEQP</sequence>
<evidence type="ECO:0000259" key="2">
    <source>
        <dbReference type="Pfam" id="PF13406"/>
    </source>
</evidence>
<accession>A0A3A5HB42</accession>
<evidence type="ECO:0000313" key="4">
    <source>
        <dbReference type="Proteomes" id="UP000276542"/>
    </source>
</evidence>
<dbReference type="SUPFAM" id="SSF53955">
    <property type="entry name" value="Lysozyme-like"/>
    <property type="match status" value="1"/>
</dbReference>
<dbReference type="Proteomes" id="UP000276542">
    <property type="component" value="Unassembled WGS sequence"/>
</dbReference>
<dbReference type="InterPro" id="IPR031304">
    <property type="entry name" value="SLT_2"/>
</dbReference>
<dbReference type="InterPro" id="IPR023346">
    <property type="entry name" value="Lysozyme-like_dom_sf"/>
</dbReference>
<dbReference type="Pfam" id="PF13406">
    <property type="entry name" value="SLT_2"/>
    <property type="match status" value="1"/>
</dbReference>
<feature type="compositionally biased region" description="Low complexity" evidence="1">
    <location>
        <begin position="288"/>
        <end position="301"/>
    </location>
</feature>
<dbReference type="AlphaFoldDB" id="A0A3A5HB42"/>
<protein>
    <recommendedName>
        <fullName evidence="2">Transglycosylase SLT domain-containing protein</fullName>
    </recommendedName>
</protein>